<reference evidence="6" key="1">
    <citation type="submission" date="2022-07" db="EMBL/GenBank/DDBJ databases">
        <title>Phylogenomic reconstructions and comparative analyses of Kickxellomycotina fungi.</title>
        <authorList>
            <person name="Reynolds N.K."/>
            <person name="Stajich J.E."/>
            <person name="Barry K."/>
            <person name="Grigoriev I.V."/>
            <person name="Crous P."/>
            <person name="Smith M.E."/>
        </authorList>
    </citation>
    <scope>NUCLEOTIDE SEQUENCE</scope>
    <source>
        <strain evidence="6">NRRL 3115</strain>
    </source>
</reference>
<organism evidence="6 7">
    <name type="scientific">Coemansia spiralis</name>
    <dbReference type="NCBI Taxonomy" id="417178"/>
    <lineage>
        <taxon>Eukaryota</taxon>
        <taxon>Fungi</taxon>
        <taxon>Fungi incertae sedis</taxon>
        <taxon>Zoopagomycota</taxon>
        <taxon>Kickxellomycotina</taxon>
        <taxon>Kickxellomycetes</taxon>
        <taxon>Kickxellales</taxon>
        <taxon>Kickxellaceae</taxon>
        <taxon>Coemansia</taxon>
    </lineage>
</organism>
<keyword evidence="2 4" id="KW-0689">Ribosomal protein</keyword>
<dbReference type="GO" id="GO:0022625">
    <property type="term" value="C:cytosolic large ribosomal subunit"/>
    <property type="evidence" value="ECO:0007669"/>
    <property type="project" value="TreeGrafter"/>
</dbReference>
<proteinExistence type="inferred from homology"/>
<evidence type="ECO:0000256" key="3">
    <source>
        <dbReference type="ARBA" id="ARBA00023274"/>
    </source>
</evidence>
<feature type="region of interest" description="Disordered" evidence="5">
    <location>
        <begin position="1"/>
        <end position="23"/>
    </location>
</feature>
<dbReference type="GO" id="GO:0003735">
    <property type="term" value="F:structural constituent of ribosome"/>
    <property type="evidence" value="ECO:0007669"/>
    <property type="project" value="InterPro"/>
</dbReference>
<comment type="similarity">
    <text evidence="1 4">Belongs to the eukaryotic ribosomal protein eL13 family.</text>
</comment>
<evidence type="ECO:0000256" key="2">
    <source>
        <dbReference type="ARBA" id="ARBA00022980"/>
    </source>
</evidence>
<dbReference type="HAMAP" id="MF_00499">
    <property type="entry name" value="Ribosomal_eL13"/>
    <property type="match status" value="1"/>
</dbReference>
<accession>A0A9W8G320</accession>
<dbReference type="GO" id="GO:0006412">
    <property type="term" value="P:translation"/>
    <property type="evidence" value="ECO:0007669"/>
    <property type="project" value="InterPro"/>
</dbReference>
<dbReference type="InterPro" id="IPR018256">
    <property type="entry name" value="Ribosomal_eL13_CS"/>
</dbReference>
<dbReference type="PANTHER" id="PTHR11722">
    <property type="entry name" value="60S RIBOSOMAL PROTEIN L13"/>
    <property type="match status" value="1"/>
</dbReference>
<evidence type="ECO:0000256" key="5">
    <source>
        <dbReference type="SAM" id="MobiDB-lite"/>
    </source>
</evidence>
<name>A0A9W8G320_9FUNG</name>
<feature type="compositionally biased region" description="Basic and acidic residues" evidence="5">
    <location>
        <begin position="1"/>
        <end position="11"/>
    </location>
</feature>
<evidence type="ECO:0000313" key="6">
    <source>
        <dbReference type="EMBL" id="KAJ2672186.1"/>
    </source>
</evidence>
<evidence type="ECO:0000256" key="1">
    <source>
        <dbReference type="ARBA" id="ARBA00005640"/>
    </source>
</evidence>
<dbReference type="GO" id="GO:0003723">
    <property type="term" value="F:RNA binding"/>
    <property type="evidence" value="ECO:0007669"/>
    <property type="project" value="TreeGrafter"/>
</dbReference>
<dbReference type="EMBL" id="JANBTW010000087">
    <property type="protein sequence ID" value="KAJ2672186.1"/>
    <property type="molecule type" value="Genomic_DNA"/>
</dbReference>
<keyword evidence="3 4" id="KW-0687">Ribonucleoprotein</keyword>
<gene>
    <name evidence="6" type="primary">rpl13</name>
    <name evidence="6" type="ORF">GGI25_005218</name>
</gene>
<evidence type="ECO:0000313" key="7">
    <source>
        <dbReference type="Proteomes" id="UP001151518"/>
    </source>
</evidence>
<dbReference type="AlphaFoldDB" id="A0A9W8G320"/>
<protein>
    <recommendedName>
        <fullName evidence="4">60S ribosomal protein L13</fullName>
    </recommendedName>
</protein>
<dbReference type="Proteomes" id="UP001151518">
    <property type="component" value="Unassembled WGS sequence"/>
</dbReference>
<dbReference type="PROSITE" id="PS01104">
    <property type="entry name" value="RIBOSOMAL_L13E"/>
    <property type="match status" value="1"/>
</dbReference>
<evidence type="ECO:0000256" key="4">
    <source>
        <dbReference type="RuleBase" id="RU000572"/>
    </source>
</evidence>
<comment type="caution">
    <text evidence="6">The sequence shown here is derived from an EMBL/GenBank/DDBJ whole genome shotgun (WGS) entry which is preliminary data.</text>
</comment>
<dbReference type="OrthoDB" id="10264538at2759"/>
<dbReference type="PANTHER" id="PTHR11722:SF0">
    <property type="entry name" value="LARGE RIBOSOMAL SUBUNIT PROTEIN EL13"/>
    <property type="match status" value="1"/>
</dbReference>
<dbReference type="InterPro" id="IPR001380">
    <property type="entry name" value="Ribosomal_eL13"/>
</dbReference>
<dbReference type="Pfam" id="PF01294">
    <property type="entry name" value="Ribosomal_L13e"/>
    <property type="match status" value="1"/>
</dbReference>
<sequence length="246" mass="28092">MNLDDSARLMEDDQTTPHPCLEESSEHTITMDGFAAEKEKLMQNKQLPNVHLRKEWDLRVRTWFNQPGRKLRRRRARVAKAAKIAPRPIELLRPAVTCPTVKYNRKVRVGRGFTLEELKAAGISAKYAATVGIAVDYRRRNRSEESIERNVQRLKEYQAKLIVLPRNSKKRSAEAVEAYKNAAQVSGQVVPVTNEAKPEAPRAVSAEEKKAKSFISLRQARGDFKATGFIEKRKRIIMENKESAKK</sequence>